<sequence>MTEREVGFRPDICAEELKNSPKITVAIQANIKTFIEQFFEEVNAENFHFDNNQQWWHQLNGKCQQNHEMFLSLAMDTSPFMNY</sequence>
<organism evidence="1 2">
    <name type="scientific">Glossina palpalis gambiensis</name>
    <dbReference type="NCBI Taxonomy" id="67801"/>
    <lineage>
        <taxon>Eukaryota</taxon>
        <taxon>Metazoa</taxon>
        <taxon>Ecdysozoa</taxon>
        <taxon>Arthropoda</taxon>
        <taxon>Hexapoda</taxon>
        <taxon>Insecta</taxon>
        <taxon>Pterygota</taxon>
        <taxon>Neoptera</taxon>
        <taxon>Endopterygota</taxon>
        <taxon>Diptera</taxon>
        <taxon>Brachycera</taxon>
        <taxon>Muscomorpha</taxon>
        <taxon>Hippoboscoidea</taxon>
        <taxon>Glossinidae</taxon>
        <taxon>Glossina</taxon>
    </lineage>
</organism>
<dbReference type="EnsemblMetazoa" id="GPPI024031-RA">
    <property type="protein sequence ID" value="GPPI024031-PA"/>
    <property type="gene ID" value="GPPI024031"/>
</dbReference>
<reference evidence="1" key="2">
    <citation type="submission" date="2020-05" db="UniProtKB">
        <authorList>
            <consortium name="EnsemblMetazoa"/>
        </authorList>
    </citation>
    <scope>IDENTIFICATION</scope>
    <source>
        <strain evidence="1">IAEA</strain>
    </source>
</reference>
<keyword evidence="2" id="KW-1185">Reference proteome</keyword>
<reference evidence="2" key="1">
    <citation type="submission" date="2015-01" db="EMBL/GenBank/DDBJ databases">
        <authorList>
            <person name="Aksoy S."/>
            <person name="Warren W."/>
            <person name="Wilson R.K."/>
        </authorList>
    </citation>
    <scope>NUCLEOTIDE SEQUENCE [LARGE SCALE GENOMIC DNA]</scope>
    <source>
        <strain evidence="2">IAEA</strain>
    </source>
</reference>
<dbReference type="EMBL" id="JXJN01011050">
    <property type="status" value="NOT_ANNOTATED_CDS"/>
    <property type="molecule type" value="Genomic_DNA"/>
</dbReference>
<dbReference type="AlphaFoldDB" id="A0A1B0BAL3"/>
<proteinExistence type="predicted"/>
<evidence type="ECO:0000313" key="2">
    <source>
        <dbReference type="Proteomes" id="UP000092460"/>
    </source>
</evidence>
<dbReference type="VEuPathDB" id="VectorBase:GPPI024031"/>
<dbReference type="Proteomes" id="UP000092460">
    <property type="component" value="Unassembled WGS sequence"/>
</dbReference>
<evidence type="ECO:0000313" key="1">
    <source>
        <dbReference type="EnsemblMetazoa" id="GPPI024031-PA"/>
    </source>
</evidence>
<accession>A0A1B0BAL3</accession>
<dbReference type="STRING" id="67801.A0A1B0BAL3"/>
<protein>
    <submittedName>
        <fullName evidence="1">Uncharacterized protein</fullName>
    </submittedName>
</protein>
<name>A0A1B0BAL3_9MUSC</name>